<evidence type="ECO:0000256" key="13">
    <source>
        <dbReference type="ARBA" id="ARBA00032850"/>
    </source>
</evidence>
<dbReference type="OrthoDB" id="9758917at2"/>
<dbReference type="SMART" id="SM00228">
    <property type="entry name" value="PDZ"/>
    <property type="match status" value="2"/>
</dbReference>
<evidence type="ECO:0000256" key="11">
    <source>
        <dbReference type="ARBA" id="ARBA00022825"/>
    </source>
</evidence>
<gene>
    <name evidence="17" type="ORF">BEN30_08095</name>
</gene>
<dbReference type="InterPro" id="IPR001478">
    <property type="entry name" value="PDZ"/>
</dbReference>
<dbReference type="EMBL" id="MCGG01000019">
    <property type="protein sequence ID" value="OEJ67840.1"/>
    <property type="molecule type" value="Genomic_DNA"/>
</dbReference>
<dbReference type="Gene3D" id="2.30.42.10">
    <property type="match status" value="2"/>
</dbReference>
<dbReference type="SUPFAM" id="SSF50494">
    <property type="entry name" value="Trypsin-like serine proteases"/>
    <property type="match status" value="1"/>
</dbReference>
<dbReference type="InterPro" id="IPR011782">
    <property type="entry name" value="Pept_S1C_Do"/>
</dbReference>
<evidence type="ECO:0000256" key="5">
    <source>
        <dbReference type="ARBA" id="ARBA00013958"/>
    </source>
</evidence>
<keyword evidence="6 17" id="KW-0645">Protease</keyword>
<feature type="domain" description="PDZ" evidence="16">
    <location>
        <begin position="271"/>
        <end position="362"/>
    </location>
</feature>
<dbReference type="SUPFAM" id="SSF50156">
    <property type="entry name" value="PDZ domain-like"/>
    <property type="match status" value="2"/>
</dbReference>
<comment type="catalytic activity">
    <reaction evidence="1">
        <text>Acts on substrates that are at least partially unfolded. The cleavage site P1 residue is normally between a pair of hydrophobic residues, such as Val-|-Val.</text>
        <dbReference type="EC" id="3.4.21.107"/>
    </reaction>
</comment>
<sequence>MMNLSKLPVLRQLAFVFVIAVIATLPIHALQAKGMPESFADLADKLLPAVVNVSTTQVVEGKSGVPDMPQFPPGSPFEDFFKDFLDRNQNGHPTQKRKATSLGSGFIIDYRNNGDAYVVTNNHVVEGADEVSVILQDDTRMKAEIVGRDAKSDLAVLKVHTDRKLPSVGFGDSSVSRVGDWVVAIGNPFGLGGTVTAGIISARGRDINAGPYDDFIQTDASINRGNSGGPMFNMDGEVIGINTAIYSPSGGSVGIGFAIPSNAAQAVIEQLITNGQVSRGWLGVHIQVVTDPIAEALGLKKAEGALVASVIEDGPAAKAGVKARDVILEFDGKRVTEMRKLPRIVASTPVEKAVSLKVWRDGEMKTLSVMIGRLDEKEVVASATTKPEAKSEDQALAALGLTVAAPSAEVLGRFELPDTVEGLVITDVLADTSAYDEGIRAGDVLSEVSQEKVKTPSDAVRLIEAAKKEGKKSVLLLIESQSGFRFVAVKLR</sequence>
<evidence type="ECO:0000256" key="15">
    <source>
        <dbReference type="PIRSR" id="PIRSR611782-2"/>
    </source>
</evidence>
<comment type="similarity">
    <text evidence="3">Belongs to the peptidase S1C family.</text>
</comment>
<name>A0A1E5Q8T0_9PROT</name>
<reference evidence="18" key="1">
    <citation type="submission" date="2016-07" db="EMBL/GenBank/DDBJ databases">
        <authorList>
            <person name="Florea S."/>
            <person name="Webb J.S."/>
            <person name="Jaromczyk J."/>
            <person name="Schardl C.L."/>
        </authorList>
    </citation>
    <scope>NUCLEOTIDE SEQUENCE [LARGE SCALE GENOMIC DNA]</scope>
    <source>
        <strain evidence="18">MV-1</strain>
    </source>
</reference>
<dbReference type="STRING" id="28181.BEN30_08095"/>
<dbReference type="PANTHER" id="PTHR22939:SF130">
    <property type="entry name" value="PERIPLASMIC SERINE ENDOPROTEASE DEGP-LIKE-RELATED"/>
    <property type="match status" value="1"/>
</dbReference>
<evidence type="ECO:0000256" key="6">
    <source>
        <dbReference type="ARBA" id="ARBA00022670"/>
    </source>
</evidence>
<keyword evidence="18" id="KW-1185">Reference proteome</keyword>
<evidence type="ECO:0000256" key="14">
    <source>
        <dbReference type="PIRSR" id="PIRSR611782-1"/>
    </source>
</evidence>
<evidence type="ECO:0000256" key="1">
    <source>
        <dbReference type="ARBA" id="ARBA00001772"/>
    </source>
</evidence>
<evidence type="ECO:0000313" key="17">
    <source>
        <dbReference type="EMBL" id="OEJ67840.1"/>
    </source>
</evidence>
<evidence type="ECO:0000256" key="3">
    <source>
        <dbReference type="ARBA" id="ARBA00010541"/>
    </source>
</evidence>
<feature type="active site" description="Charge relay system" evidence="14">
    <location>
        <position position="227"/>
    </location>
</feature>
<keyword evidence="9" id="KW-0574">Periplasm</keyword>
<dbReference type="InterPro" id="IPR009003">
    <property type="entry name" value="Peptidase_S1_PA"/>
</dbReference>
<dbReference type="RefSeq" id="WP_069957547.1">
    <property type="nucleotide sequence ID" value="NZ_MCGG01000019.1"/>
</dbReference>
<accession>A0A1E5Q8T0</accession>
<evidence type="ECO:0000256" key="8">
    <source>
        <dbReference type="ARBA" id="ARBA00022737"/>
    </source>
</evidence>
<evidence type="ECO:0000256" key="12">
    <source>
        <dbReference type="ARBA" id="ARBA00023016"/>
    </source>
</evidence>
<dbReference type="PRINTS" id="PR00834">
    <property type="entry name" value="PROTEASES2C"/>
</dbReference>
<evidence type="ECO:0000256" key="9">
    <source>
        <dbReference type="ARBA" id="ARBA00022764"/>
    </source>
</evidence>
<comment type="subcellular location">
    <subcellularLocation>
        <location evidence="2">Periplasm</location>
    </subcellularLocation>
</comment>
<dbReference type="PANTHER" id="PTHR22939">
    <property type="entry name" value="SERINE PROTEASE FAMILY S1C HTRA-RELATED"/>
    <property type="match status" value="1"/>
</dbReference>
<comment type="caution">
    <text evidence="17">The sequence shown here is derived from an EMBL/GenBank/DDBJ whole genome shotgun (WGS) entry which is preliminary data.</text>
</comment>
<dbReference type="InterPro" id="IPR001940">
    <property type="entry name" value="Peptidase_S1C"/>
</dbReference>
<dbReference type="GO" id="GO:0004252">
    <property type="term" value="F:serine-type endopeptidase activity"/>
    <property type="evidence" value="ECO:0007669"/>
    <property type="project" value="InterPro"/>
</dbReference>
<feature type="binding site" evidence="15">
    <location>
        <position position="153"/>
    </location>
    <ligand>
        <name>substrate</name>
    </ligand>
</feature>
<dbReference type="GO" id="GO:0006508">
    <property type="term" value="P:proteolysis"/>
    <property type="evidence" value="ECO:0007669"/>
    <property type="project" value="UniProtKB-KW"/>
</dbReference>
<feature type="active site" description="Charge relay system" evidence="14">
    <location>
        <position position="123"/>
    </location>
</feature>
<dbReference type="Gene3D" id="2.40.10.120">
    <property type="match status" value="1"/>
</dbReference>
<dbReference type="AlphaFoldDB" id="A0A1E5Q8T0"/>
<dbReference type="FunFam" id="2.40.10.120:FF:000007">
    <property type="entry name" value="Periplasmic serine endoprotease DegP-like"/>
    <property type="match status" value="1"/>
</dbReference>
<evidence type="ECO:0000256" key="4">
    <source>
        <dbReference type="ARBA" id="ARBA00013035"/>
    </source>
</evidence>
<proteinExistence type="inferred from homology"/>
<evidence type="ECO:0000259" key="16">
    <source>
        <dbReference type="PROSITE" id="PS50106"/>
    </source>
</evidence>
<feature type="active site" description="Charge relay system" evidence="14">
    <location>
        <position position="153"/>
    </location>
</feature>
<organism evidence="17 18">
    <name type="scientific">Magnetovibrio blakemorei</name>
    <dbReference type="NCBI Taxonomy" id="28181"/>
    <lineage>
        <taxon>Bacteria</taxon>
        <taxon>Pseudomonadati</taxon>
        <taxon>Pseudomonadota</taxon>
        <taxon>Alphaproteobacteria</taxon>
        <taxon>Rhodospirillales</taxon>
        <taxon>Magnetovibrionaceae</taxon>
        <taxon>Magnetovibrio</taxon>
    </lineage>
</organism>
<dbReference type="PROSITE" id="PS50106">
    <property type="entry name" value="PDZ"/>
    <property type="match status" value="2"/>
</dbReference>
<evidence type="ECO:0000313" key="18">
    <source>
        <dbReference type="Proteomes" id="UP000095347"/>
    </source>
</evidence>
<feature type="binding site" evidence="15">
    <location>
        <position position="123"/>
    </location>
    <ligand>
        <name>substrate</name>
    </ligand>
</feature>
<dbReference type="Pfam" id="PF13365">
    <property type="entry name" value="Trypsin_2"/>
    <property type="match status" value="1"/>
</dbReference>
<dbReference type="NCBIfam" id="TIGR02037">
    <property type="entry name" value="degP_htrA_DO"/>
    <property type="match status" value="1"/>
</dbReference>
<keyword evidence="10" id="KW-0378">Hydrolase</keyword>
<dbReference type="EC" id="3.4.21.107" evidence="4"/>
<keyword evidence="11" id="KW-0720">Serine protease</keyword>
<evidence type="ECO:0000256" key="10">
    <source>
        <dbReference type="ARBA" id="ARBA00022801"/>
    </source>
</evidence>
<dbReference type="GO" id="GO:0042597">
    <property type="term" value="C:periplasmic space"/>
    <property type="evidence" value="ECO:0007669"/>
    <property type="project" value="UniProtKB-SubCell"/>
</dbReference>
<evidence type="ECO:0000256" key="2">
    <source>
        <dbReference type="ARBA" id="ARBA00004418"/>
    </source>
</evidence>
<keyword evidence="7" id="KW-0732">Signal</keyword>
<evidence type="ECO:0000256" key="7">
    <source>
        <dbReference type="ARBA" id="ARBA00022729"/>
    </source>
</evidence>
<dbReference type="CDD" id="cd10839">
    <property type="entry name" value="cpPDZ1_DegP-like"/>
    <property type="match status" value="1"/>
</dbReference>
<keyword evidence="12" id="KW-0346">Stress response</keyword>
<feature type="binding site" evidence="15">
    <location>
        <begin position="225"/>
        <end position="227"/>
    </location>
    <ligand>
        <name>substrate</name>
    </ligand>
</feature>
<feature type="domain" description="PDZ" evidence="16">
    <location>
        <begin position="390"/>
        <end position="469"/>
    </location>
</feature>
<dbReference type="Proteomes" id="UP000095347">
    <property type="component" value="Unassembled WGS sequence"/>
</dbReference>
<dbReference type="Pfam" id="PF13180">
    <property type="entry name" value="PDZ_2"/>
    <property type="match status" value="1"/>
</dbReference>
<keyword evidence="8" id="KW-0677">Repeat</keyword>
<protein>
    <recommendedName>
        <fullName evidence="5">Probable periplasmic serine endoprotease DegP-like</fullName>
        <ecNumber evidence="4">3.4.21.107</ecNumber>
    </recommendedName>
    <alternativeName>
        <fullName evidence="13">Protease Do</fullName>
    </alternativeName>
</protein>
<dbReference type="InterPro" id="IPR036034">
    <property type="entry name" value="PDZ_sf"/>
</dbReference>